<dbReference type="Pfam" id="PF13234">
    <property type="entry name" value="MTR4_beta-barrel"/>
    <property type="match status" value="1"/>
</dbReference>
<dbReference type="Pfam" id="PF21408">
    <property type="entry name" value="MTR4-like_stalk"/>
    <property type="match status" value="1"/>
</dbReference>
<evidence type="ECO:0000259" key="9">
    <source>
        <dbReference type="PROSITE" id="PS51194"/>
    </source>
</evidence>
<proteinExistence type="predicted"/>
<dbReference type="InterPro" id="IPR016438">
    <property type="entry name" value="SKI2-like"/>
</dbReference>
<accession>A0AAD8PDP7</accession>
<dbReference type="PANTHER" id="PTHR12131">
    <property type="entry name" value="ATP-DEPENDENT RNA AND DNA HELICASE"/>
    <property type="match status" value="1"/>
</dbReference>
<reference evidence="10" key="1">
    <citation type="submission" date="2023-08" db="EMBL/GenBank/DDBJ databases">
        <title>Draft sequence of the Babesia gibsoni genome.</title>
        <authorList>
            <person name="Yamagishi J.Y."/>
            <person name="Xuan X.X."/>
        </authorList>
    </citation>
    <scope>NUCLEOTIDE SEQUENCE</scope>
    <source>
        <strain evidence="10">Azabu</strain>
    </source>
</reference>
<comment type="caution">
    <text evidence="10">The sequence shown here is derived from an EMBL/GenBank/DDBJ whole genome shotgun (WGS) entry which is preliminary data.</text>
</comment>
<dbReference type="InterPro" id="IPR014001">
    <property type="entry name" value="Helicase_ATP-bd"/>
</dbReference>
<name>A0AAD8PDP7_BABGI</name>
<dbReference type="Pfam" id="PF08148">
    <property type="entry name" value="DSHCT"/>
    <property type="match status" value="1"/>
</dbReference>
<keyword evidence="2" id="KW-0547">Nucleotide-binding</keyword>
<keyword evidence="3" id="KW-0378">Hydrolase</keyword>
<gene>
    <name evidence="10" type="ORF">BgAZ_205490</name>
</gene>
<evidence type="ECO:0000256" key="4">
    <source>
        <dbReference type="ARBA" id="ARBA00022806"/>
    </source>
</evidence>
<dbReference type="PROSITE" id="PS51194">
    <property type="entry name" value="HELICASE_CTER"/>
    <property type="match status" value="1"/>
</dbReference>
<keyword evidence="7" id="KW-0175">Coiled coil</keyword>
<feature type="domain" description="Helicase ATP-binding" evidence="8">
    <location>
        <begin position="91"/>
        <end position="247"/>
    </location>
</feature>
<evidence type="ECO:0000256" key="5">
    <source>
        <dbReference type="ARBA" id="ARBA00022840"/>
    </source>
</evidence>
<dbReference type="GO" id="GO:0003723">
    <property type="term" value="F:RNA binding"/>
    <property type="evidence" value="ECO:0007669"/>
    <property type="project" value="InterPro"/>
</dbReference>
<comment type="subcellular location">
    <subcellularLocation>
        <location evidence="1">Nucleus</location>
    </subcellularLocation>
</comment>
<dbReference type="GO" id="GO:0005634">
    <property type="term" value="C:nucleus"/>
    <property type="evidence" value="ECO:0007669"/>
    <property type="project" value="UniProtKB-SubCell"/>
</dbReference>
<dbReference type="GO" id="GO:0016787">
    <property type="term" value="F:hydrolase activity"/>
    <property type="evidence" value="ECO:0007669"/>
    <property type="project" value="UniProtKB-KW"/>
</dbReference>
<evidence type="ECO:0000259" key="8">
    <source>
        <dbReference type="PROSITE" id="PS51192"/>
    </source>
</evidence>
<dbReference type="InterPro" id="IPR011545">
    <property type="entry name" value="DEAD/DEAH_box_helicase_dom"/>
</dbReference>
<evidence type="ECO:0000256" key="2">
    <source>
        <dbReference type="ARBA" id="ARBA00022741"/>
    </source>
</evidence>
<dbReference type="Gene3D" id="3.40.50.300">
    <property type="entry name" value="P-loop containing nucleotide triphosphate hydrolases"/>
    <property type="match status" value="2"/>
</dbReference>
<dbReference type="InterPro" id="IPR050699">
    <property type="entry name" value="RNA-DNA_Helicase"/>
</dbReference>
<dbReference type="InterPro" id="IPR025696">
    <property type="entry name" value="Beta-barrel_MTR4"/>
</dbReference>
<evidence type="ECO:0000256" key="6">
    <source>
        <dbReference type="ARBA" id="ARBA00023242"/>
    </source>
</evidence>
<dbReference type="PANTHER" id="PTHR12131:SF7">
    <property type="entry name" value="EXOSOME RNA HELICASE MTR4"/>
    <property type="match status" value="1"/>
</dbReference>
<keyword evidence="5" id="KW-0067">ATP-binding</keyword>
<dbReference type="SUPFAM" id="SSF52540">
    <property type="entry name" value="P-loop containing nucleoside triphosphate hydrolases"/>
    <property type="match status" value="1"/>
</dbReference>
<dbReference type="SMART" id="SM01142">
    <property type="entry name" value="DSHCT"/>
    <property type="match status" value="1"/>
</dbReference>
<keyword evidence="4 10" id="KW-0347">Helicase</keyword>
<dbReference type="FunFam" id="3.40.50.300:FF:000083">
    <property type="entry name" value="ATP-dependent RNA helicase DOB1"/>
    <property type="match status" value="1"/>
</dbReference>
<dbReference type="SMART" id="SM00487">
    <property type="entry name" value="DEXDc"/>
    <property type="match status" value="1"/>
</dbReference>
<dbReference type="InterPro" id="IPR001650">
    <property type="entry name" value="Helicase_C-like"/>
</dbReference>
<dbReference type="Pfam" id="PF00270">
    <property type="entry name" value="DEAD"/>
    <property type="match status" value="1"/>
</dbReference>
<evidence type="ECO:0000313" key="10">
    <source>
        <dbReference type="EMBL" id="KAK1443673.1"/>
    </source>
</evidence>
<dbReference type="EMBL" id="JAVEPI010000002">
    <property type="protein sequence ID" value="KAK1443673.1"/>
    <property type="molecule type" value="Genomic_DNA"/>
</dbReference>
<dbReference type="InterPro" id="IPR048392">
    <property type="entry name" value="MTR4-like_stalk"/>
</dbReference>
<dbReference type="InterPro" id="IPR027417">
    <property type="entry name" value="P-loop_NTPase"/>
</dbReference>
<dbReference type="AlphaFoldDB" id="A0AAD8PDP7"/>
<dbReference type="GO" id="GO:0003724">
    <property type="term" value="F:RNA helicase activity"/>
    <property type="evidence" value="ECO:0007669"/>
    <property type="project" value="InterPro"/>
</dbReference>
<organism evidence="10 11">
    <name type="scientific">Babesia gibsoni</name>
    <dbReference type="NCBI Taxonomy" id="33632"/>
    <lineage>
        <taxon>Eukaryota</taxon>
        <taxon>Sar</taxon>
        <taxon>Alveolata</taxon>
        <taxon>Apicomplexa</taxon>
        <taxon>Aconoidasida</taxon>
        <taxon>Piroplasmida</taxon>
        <taxon>Babesiidae</taxon>
        <taxon>Babesia</taxon>
    </lineage>
</organism>
<dbReference type="PIRSF" id="PIRSF005198">
    <property type="entry name" value="Antiviral_helicase_SKI2"/>
    <property type="match status" value="1"/>
</dbReference>
<feature type="domain" description="Helicase C-terminal" evidence="9">
    <location>
        <begin position="309"/>
        <end position="510"/>
    </location>
</feature>
<sequence>MEKALDMFDAFEVATKDVTGYEGEGYTTAPSFIGASDYRLAVKVVLEKMPDGKNCTHHRLRPSEYECKAITAGEPARSYPFVLDDFQKRSIECLERGESVLVCAHTSAGKTVVAEYAIAMGLRDKGRIIYTSPIKALSNQKYRNLCDDFVDVGLMTGDVTLNPDASVMVMTTEILRSMLYRGSEIVQEMKCVIFDEVHYMRDAERGVVWEETIILIPQKVHLVFLSATIPNHIEFAEWICRIKNMPCNVISTDYRPTPLMHYIYVPQSKGLHLVLDDSGRFRQDGFLKAIGSLEAAEDGKRKRGRNSKEIDFVVKICHEKMFTPVIVFSFSKVECEDNAKVLCKLDMTDEAEKNLISEIFQNAMATLADDDRKMPQAALMLPLLKKGIGIHHGGLLPIIKEIVEILFQEGLIKVLLSTETFSMGVNMPARCVVFTSLSKWDGQMNRLITSGEYIQMAGRAGRRGLDEHGYVIIMVDRGIKPEEAKSIFMGKANRLDSSFHLGYNMLLNLIRIENTTPEFMIERSFMQFQRDTNSRKYQDELAQVRQDVEEKKSKLRKEEIAELSTVYTIKKEIEEAKNSVAMLVSRDMRMLNFLNFGRLVRLENEGNVWDWGIVFATPKVKIKKGAFEKQKYYIVDCLVLCEKESVKGNKREAPLPATDIDNGVFVVVPFAIECVKEISQIRMQVQQDFRVNSDLCQSTMRSKYRQLLEHMKTLPEVPMLDPIEHIKIDTPEMKGLLNKINELEKELGKCKVLSSGEYELKYGLFMEYMEAQVKERETITKIERSHQIVMQKELKHMKAVLKELKYVDEKGIVTIKGNIACEINATDELVVAEMFLRNFFEGMEPEYICASLSCLVVDERKEDDKPPSDPKLVEAHNKIKEIAKDIAVVMKNNRIDVEVDEFANKFKSTMMTIVLRWAKGHSLVEILSDFHQVFEGSVIRCVRRLEELLRQLACTSRNIGNLQMEQTFVTCINKLKKGIIFTTSLYL</sequence>
<protein>
    <submittedName>
        <fullName evidence="10">ATP-dependent RNA helicase ski2-like protein</fullName>
    </submittedName>
</protein>
<evidence type="ECO:0000256" key="1">
    <source>
        <dbReference type="ARBA" id="ARBA00004123"/>
    </source>
</evidence>
<dbReference type="GO" id="GO:0005524">
    <property type="term" value="F:ATP binding"/>
    <property type="evidence" value="ECO:0007669"/>
    <property type="project" value="UniProtKB-KW"/>
</dbReference>
<dbReference type="GO" id="GO:0000460">
    <property type="term" value="P:maturation of 5.8S rRNA"/>
    <property type="evidence" value="ECO:0007669"/>
    <property type="project" value="TreeGrafter"/>
</dbReference>
<keyword evidence="6" id="KW-0539">Nucleus</keyword>
<evidence type="ECO:0000313" key="11">
    <source>
        <dbReference type="Proteomes" id="UP001230268"/>
    </source>
</evidence>
<feature type="coiled-coil region" evidence="7">
    <location>
        <begin position="534"/>
        <end position="561"/>
    </location>
</feature>
<dbReference type="PROSITE" id="PS51192">
    <property type="entry name" value="HELICASE_ATP_BIND_1"/>
    <property type="match status" value="1"/>
</dbReference>
<dbReference type="GO" id="GO:0006401">
    <property type="term" value="P:RNA catabolic process"/>
    <property type="evidence" value="ECO:0007669"/>
    <property type="project" value="InterPro"/>
</dbReference>
<dbReference type="Gene3D" id="2.40.30.300">
    <property type="match status" value="1"/>
</dbReference>
<dbReference type="SMART" id="SM00490">
    <property type="entry name" value="HELICc"/>
    <property type="match status" value="1"/>
</dbReference>
<dbReference type="Gene3D" id="1.10.3380.30">
    <property type="match status" value="1"/>
</dbReference>
<evidence type="ECO:0000256" key="3">
    <source>
        <dbReference type="ARBA" id="ARBA00022801"/>
    </source>
</evidence>
<dbReference type="CDD" id="cd18795">
    <property type="entry name" value="SF2_C_Ski2"/>
    <property type="match status" value="1"/>
</dbReference>
<dbReference type="InterPro" id="IPR012961">
    <property type="entry name" value="Ski2/MTR4_C"/>
</dbReference>
<keyword evidence="11" id="KW-1185">Reference proteome</keyword>
<evidence type="ECO:0000256" key="7">
    <source>
        <dbReference type="SAM" id="Coils"/>
    </source>
</evidence>
<dbReference type="Pfam" id="PF00271">
    <property type="entry name" value="Helicase_C"/>
    <property type="match status" value="1"/>
</dbReference>
<dbReference type="FunFam" id="3.40.50.300:FF:000141">
    <property type="entry name" value="ATP-dependent RNA helicase DOB1"/>
    <property type="match status" value="1"/>
</dbReference>
<dbReference type="Proteomes" id="UP001230268">
    <property type="component" value="Unassembled WGS sequence"/>
</dbReference>